<reference evidence="2 3" key="2">
    <citation type="journal article" date="2010" name="Stand. Genomic Sci.">
        <title>Complete genome sequence of Desulfohalobium retbaense type strain (HR(100)).</title>
        <authorList>
            <person name="Spring S."/>
            <person name="Nolan M."/>
            <person name="Lapidus A."/>
            <person name="Glavina Del Rio T."/>
            <person name="Copeland A."/>
            <person name="Tice H."/>
            <person name="Cheng J.F."/>
            <person name="Lucas S."/>
            <person name="Land M."/>
            <person name="Chen F."/>
            <person name="Bruce D."/>
            <person name="Goodwin L."/>
            <person name="Pitluck S."/>
            <person name="Ivanova N."/>
            <person name="Mavromatis K."/>
            <person name="Mikhailova N."/>
            <person name="Pati A."/>
            <person name="Chen A."/>
            <person name="Palaniappan K."/>
            <person name="Hauser L."/>
            <person name="Chang Y.J."/>
            <person name="Jeffries C.D."/>
            <person name="Munk C."/>
            <person name="Kiss H."/>
            <person name="Chain P."/>
            <person name="Han C."/>
            <person name="Brettin T."/>
            <person name="Detter J.C."/>
            <person name="Schuler E."/>
            <person name="Goker M."/>
            <person name="Rohde M."/>
            <person name="Bristow J."/>
            <person name="Eisen J.A."/>
            <person name="Markowitz V."/>
            <person name="Hugenholtz P."/>
            <person name="Kyrpides N.C."/>
            <person name="Klenk H.P."/>
        </authorList>
    </citation>
    <scope>NUCLEOTIDE SEQUENCE [LARGE SCALE GENOMIC DNA]</scope>
    <source>
        <strain evidence="2 3">DSM 5692</strain>
    </source>
</reference>
<dbReference type="AlphaFoldDB" id="C8X1P9"/>
<evidence type="ECO:0000313" key="2">
    <source>
        <dbReference type="EMBL" id="ACV68471.1"/>
    </source>
</evidence>
<dbReference type="RefSeq" id="WP_015751618.1">
    <property type="nucleotide sequence ID" value="NC_013223.1"/>
</dbReference>
<reference evidence="3" key="1">
    <citation type="submission" date="2009-09" db="EMBL/GenBank/DDBJ databases">
        <title>The complete chromosome of Desulfohalobium retbaense DSM 5692.</title>
        <authorList>
            <consortium name="US DOE Joint Genome Institute (JGI-PGF)"/>
            <person name="Lucas S."/>
            <person name="Copeland A."/>
            <person name="Lapidus A."/>
            <person name="Glavina del Rio T."/>
            <person name="Dalin E."/>
            <person name="Tice H."/>
            <person name="Bruce D."/>
            <person name="Goodwin L."/>
            <person name="Pitluck S."/>
            <person name="Kyrpides N."/>
            <person name="Mavromatis K."/>
            <person name="Ivanova N."/>
            <person name="Mikhailova N."/>
            <person name="Munk A.C."/>
            <person name="Brettin T."/>
            <person name="Detter J.C."/>
            <person name="Han C."/>
            <person name="Tapia R."/>
            <person name="Larimer F."/>
            <person name="Land M."/>
            <person name="Hauser L."/>
            <person name="Markowitz V."/>
            <person name="Cheng J.-F."/>
            <person name="Hugenholtz P."/>
            <person name="Woyke T."/>
            <person name="Wu D."/>
            <person name="Spring S."/>
            <person name="Klenk H.-P."/>
            <person name="Eisen J.A."/>
        </authorList>
    </citation>
    <scope>NUCLEOTIDE SEQUENCE [LARGE SCALE GENOMIC DNA]</scope>
    <source>
        <strain evidence="3">DSM 5692</strain>
    </source>
</reference>
<dbReference type="STRING" id="485915.Dret_1183"/>
<gene>
    <name evidence="2" type="ordered locus">Dret_1183</name>
</gene>
<proteinExistence type="predicted"/>
<dbReference type="eggNOG" id="ENOG50336TY">
    <property type="taxonomic scope" value="Bacteria"/>
</dbReference>
<name>C8X1P9_DESRD</name>
<feature type="transmembrane region" description="Helical" evidence="1">
    <location>
        <begin position="275"/>
        <end position="291"/>
    </location>
</feature>
<dbReference type="EMBL" id="CP001734">
    <property type="protein sequence ID" value="ACV68471.1"/>
    <property type="molecule type" value="Genomic_DNA"/>
</dbReference>
<dbReference type="HOGENOM" id="CLU_929776_0_0_7"/>
<evidence type="ECO:0000256" key="1">
    <source>
        <dbReference type="SAM" id="Phobius"/>
    </source>
</evidence>
<keyword evidence="1" id="KW-1133">Transmembrane helix</keyword>
<feature type="transmembrane region" description="Helical" evidence="1">
    <location>
        <begin position="58"/>
        <end position="78"/>
    </location>
</feature>
<feature type="transmembrane region" description="Helical" evidence="1">
    <location>
        <begin position="250"/>
        <end position="269"/>
    </location>
</feature>
<dbReference type="KEGG" id="drt:Dret_1183"/>
<evidence type="ECO:0008006" key="4">
    <source>
        <dbReference type="Google" id="ProtNLM"/>
    </source>
</evidence>
<protein>
    <recommendedName>
        <fullName evidence="4">Lysylphosphatidylglycerol synthetase/UPF0104</fullName>
    </recommendedName>
</protein>
<sequence>MRYLLNLRFLCRFGTNIKDTSERQGFRRIALILGALGFAIGLTFAIKSQPNLLHNIRWGLACVVLAVGVPLAIVGNAFEFKLSGAFMHRNIPFPRALEISIIASAANMLPLPGGVATRVIALKSYKISYKDGITINFLFAFIWAAIALLFAGICLLPYEIWMKWIFLVVGLGTGFGSLVWAGKRNIPMKTYCLAVLQRLFMVFLGALRLWLCLLALGISAGFGQAAVFVVGSIVGSVVSVVPAGLGFREGVSAGLAPIVGLAAASGFLAAALNRVLGLLILFPSALSIGLFQRKSRKEI</sequence>
<keyword evidence="3" id="KW-1185">Reference proteome</keyword>
<feature type="transmembrane region" description="Helical" evidence="1">
    <location>
        <begin position="222"/>
        <end position="243"/>
    </location>
</feature>
<accession>C8X1P9</accession>
<feature type="transmembrane region" description="Helical" evidence="1">
    <location>
        <begin position="164"/>
        <end position="181"/>
    </location>
</feature>
<evidence type="ECO:0000313" key="3">
    <source>
        <dbReference type="Proteomes" id="UP000001052"/>
    </source>
</evidence>
<dbReference type="Proteomes" id="UP000001052">
    <property type="component" value="Chromosome"/>
</dbReference>
<feature type="transmembrane region" description="Helical" evidence="1">
    <location>
        <begin position="29"/>
        <end position="46"/>
    </location>
</feature>
<feature type="transmembrane region" description="Helical" evidence="1">
    <location>
        <begin position="193"/>
        <end position="216"/>
    </location>
</feature>
<keyword evidence="1" id="KW-0812">Transmembrane</keyword>
<feature type="transmembrane region" description="Helical" evidence="1">
    <location>
        <begin position="133"/>
        <end position="158"/>
    </location>
</feature>
<dbReference type="GO" id="GO:0005886">
    <property type="term" value="C:plasma membrane"/>
    <property type="evidence" value="ECO:0007669"/>
    <property type="project" value="UniProtKB-SubCell"/>
</dbReference>
<keyword evidence="1" id="KW-0472">Membrane</keyword>
<organism evidence="2 3">
    <name type="scientific">Desulfohalobium retbaense (strain ATCC 49708 / DSM 5692 / JCM 16813 / HR100)</name>
    <dbReference type="NCBI Taxonomy" id="485915"/>
    <lineage>
        <taxon>Bacteria</taxon>
        <taxon>Pseudomonadati</taxon>
        <taxon>Thermodesulfobacteriota</taxon>
        <taxon>Desulfovibrionia</taxon>
        <taxon>Desulfovibrionales</taxon>
        <taxon>Desulfohalobiaceae</taxon>
        <taxon>Desulfohalobium</taxon>
    </lineage>
</organism>